<evidence type="ECO:0000313" key="2">
    <source>
        <dbReference type="Proteomes" id="UP001056120"/>
    </source>
</evidence>
<comment type="caution">
    <text evidence="1">The sequence shown here is derived from an EMBL/GenBank/DDBJ whole genome shotgun (WGS) entry which is preliminary data.</text>
</comment>
<gene>
    <name evidence="1" type="ORF">L1987_01773</name>
</gene>
<sequence>MWWRDPPRLNSTDVASVQPEHREALQMAVVVVRQAGPARLRLPVLMYPESGPVCGPRTMTPYPEVFGGVWWTPVVDSGGVGGVVVVGDGEGMMMVVGGESITGRED</sequence>
<reference evidence="1 2" key="2">
    <citation type="journal article" date="2022" name="Mol. Ecol. Resour.">
        <title>The genomes of chicory, endive, great burdock and yacon provide insights into Asteraceae paleo-polyploidization history and plant inulin production.</title>
        <authorList>
            <person name="Fan W."/>
            <person name="Wang S."/>
            <person name="Wang H."/>
            <person name="Wang A."/>
            <person name="Jiang F."/>
            <person name="Liu H."/>
            <person name="Zhao H."/>
            <person name="Xu D."/>
            <person name="Zhang Y."/>
        </authorList>
    </citation>
    <scope>NUCLEOTIDE SEQUENCE [LARGE SCALE GENOMIC DNA]</scope>
    <source>
        <strain evidence="2">cv. Yunnan</strain>
        <tissue evidence="1">Leaves</tissue>
    </source>
</reference>
<dbReference type="Proteomes" id="UP001056120">
    <property type="component" value="Linkage Group LG01"/>
</dbReference>
<organism evidence="1 2">
    <name type="scientific">Smallanthus sonchifolius</name>
    <dbReference type="NCBI Taxonomy" id="185202"/>
    <lineage>
        <taxon>Eukaryota</taxon>
        <taxon>Viridiplantae</taxon>
        <taxon>Streptophyta</taxon>
        <taxon>Embryophyta</taxon>
        <taxon>Tracheophyta</taxon>
        <taxon>Spermatophyta</taxon>
        <taxon>Magnoliopsida</taxon>
        <taxon>eudicotyledons</taxon>
        <taxon>Gunneridae</taxon>
        <taxon>Pentapetalae</taxon>
        <taxon>asterids</taxon>
        <taxon>campanulids</taxon>
        <taxon>Asterales</taxon>
        <taxon>Asteraceae</taxon>
        <taxon>Asteroideae</taxon>
        <taxon>Heliantheae alliance</taxon>
        <taxon>Millerieae</taxon>
        <taxon>Smallanthus</taxon>
    </lineage>
</organism>
<protein>
    <submittedName>
        <fullName evidence="1">Uncharacterized protein</fullName>
    </submittedName>
</protein>
<name>A0ACB9K674_9ASTR</name>
<keyword evidence="2" id="KW-1185">Reference proteome</keyword>
<proteinExistence type="predicted"/>
<dbReference type="EMBL" id="CM042018">
    <property type="protein sequence ID" value="KAI3827690.1"/>
    <property type="molecule type" value="Genomic_DNA"/>
</dbReference>
<reference evidence="2" key="1">
    <citation type="journal article" date="2022" name="Mol. Ecol. Resour.">
        <title>The genomes of chicory, endive, great burdock and yacon provide insights into Asteraceae palaeo-polyploidization history and plant inulin production.</title>
        <authorList>
            <person name="Fan W."/>
            <person name="Wang S."/>
            <person name="Wang H."/>
            <person name="Wang A."/>
            <person name="Jiang F."/>
            <person name="Liu H."/>
            <person name="Zhao H."/>
            <person name="Xu D."/>
            <person name="Zhang Y."/>
        </authorList>
    </citation>
    <scope>NUCLEOTIDE SEQUENCE [LARGE SCALE GENOMIC DNA]</scope>
    <source>
        <strain evidence="2">cv. Yunnan</strain>
    </source>
</reference>
<evidence type="ECO:0000313" key="1">
    <source>
        <dbReference type="EMBL" id="KAI3827690.1"/>
    </source>
</evidence>
<accession>A0ACB9K674</accession>